<evidence type="ECO:0008006" key="3">
    <source>
        <dbReference type="Google" id="ProtNLM"/>
    </source>
</evidence>
<dbReference type="Proteomes" id="UP000290958">
    <property type="component" value="Unassembled WGS sequence"/>
</dbReference>
<dbReference type="AlphaFoldDB" id="A0A4Q1KJ82"/>
<dbReference type="RefSeq" id="WP_129403410.1">
    <property type="nucleotide sequence ID" value="NZ_SBKP01000003.1"/>
</dbReference>
<dbReference type="EMBL" id="SBKP01000003">
    <property type="protein sequence ID" value="RXR29873.1"/>
    <property type="molecule type" value="Genomic_DNA"/>
</dbReference>
<reference evidence="2" key="1">
    <citation type="submission" date="2019-01" db="EMBL/GenBank/DDBJ databases">
        <title>Cytophagaceae bacterium strain CAR-16.</title>
        <authorList>
            <person name="Chen W.-M."/>
        </authorList>
    </citation>
    <scope>NUCLEOTIDE SEQUENCE [LARGE SCALE GENOMIC DNA]</scope>
    <source>
        <strain evidence="2">CHR27</strain>
    </source>
</reference>
<proteinExistence type="predicted"/>
<comment type="caution">
    <text evidence="1">The sequence shown here is derived from an EMBL/GenBank/DDBJ whole genome shotgun (WGS) entry which is preliminary data.</text>
</comment>
<evidence type="ECO:0000313" key="1">
    <source>
        <dbReference type="EMBL" id="RXR29873.1"/>
    </source>
</evidence>
<name>A0A4Q1KJ82_9SPHN</name>
<keyword evidence="2" id="KW-1185">Reference proteome</keyword>
<protein>
    <recommendedName>
        <fullName evidence="3">Flagellar protein FliT</fullName>
    </recommendedName>
</protein>
<accession>A0A4Q1KJ82</accession>
<sequence length="102" mass="10950">MASGIASLDKLYEAFGELRRALDTYDASTINAAAAVVKAATDEVRAQGAWQMDPALKAKIEALKPLIESARVRANLASDTVRQRISLLAQTGAENATLTYNR</sequence>
<evidence type="ECO:0000313" key="2">
    <source>
        <dbReference type="Proteomes" id="UP000290958"/>
    </source>
</evidence>
<gene>
    <name evidence="1" type="ORF">EQG66_04865</name>
</gene>
<dbReference type="OrthoDB" id="7478129at2"/>
<organism evidence="1 2">
    <name type="scientific">Sphingobium fluviale</name>
    <dbReference type="NCBI Taxonomy" id="2506423"/>
    <lineage>
        <taxon>Bacteria</taxon>
        <taxon>Pseudomonadati</taxon>
        <taxon>Pseudomonadota</taxon>
        <taxon>Alphaproteobacteria</taxon>
        <taxon>Sphingomonadales</taxon>
        <taxon>Sphingomonadaceae</taxon>
        <taxon>Sphingobium</taxon>
    </lineage>
</organism>